<evidence type="ECO:0000313" key="3">
    <source>
        <dbReference type="EMBL" id="RAK55440.1"/>
    </source>
</evidence>
<organism evidence="3 4">
    <name type="scientific">Phenylobacterium soli</name>
    <dbReference type="NCBI Taxonomy" id="2170551"/>
    <lineage>
        <taxon>Bacteria</taxon>
        <taxon>Pseudomonadati</taxon>
        <taxon>Pseudomonadota</taxon>
        <taxon>Alphaproteobacteria</taxon>
        <taxon>Caulobacterales</taxon>
        <taxon>Caulobacteraceae</taxon>
        <taxon>Phenylobacterium</taxon>
    </lineage>
</organism>
<dbReference type="InterPro" id="IPR040756">
    <property type="entry name" value="Peptidase_M61_N"/>
</dbReference>
<name>A0A328AKT6_9CAUL</name>
<dbReference type="EMBL" id="QFYQ01000001">
    <property type="protein sequence ID" value="RAK55440.1"/>
    <property type="molecule type" value="Genomic_DNA"/>
</dbReference>
<gene>
    <name evidence="3" type="ORF">DJ017_13420</name>
</gene>
<evidence type="ECO:0000256" key="1">
    <source>
        <dbReference type="SAM" id="SignalP"/>
    </source>
</evidence>
<reference evidence="4" key="1">
    <citation type="submission" date="2018-05" db="EMBL/GenBank/DDBJ databases">
        <authorList>
            <person name="Li X."/>
        </authorList>
    </citation>
    <scope>NUCLEOTIDE SEQUENCE [LARGE SCALE GENOMIC DNA]</scope>
    <source>
        <strain evidence="4">LX32</strain>
    </source>
</reference>
<dbReference type="InterPro" id="IPR024191">
    <property type="entry name" value="Peptidase_M61"/>
</dbReference>
<dbReference type="InterPro" id="IPR027268">
    <property type="entry name" value="Peptidase_M4/M1_CTD_sf"/>
</dbReference>
<evidence type="ECO:0000313" key="4">
    <source>
        <dbReference type="Proteomes" id="UP000249254"/>
    </source>
</evidence>
<dbReference type="InterPro" id="IPR036034">
    <property type="entry name" value="PDZ_sf"/>
</dbReference>
<evidence type="ECO:0000259" key="2">
    <source>
        <dbReference type="PROSITE" id="PS50106"/>
    </source>
</evidence>
<dbReference type="Pfam" id="PF17899">
    <property type="entry name" value="Peptidase_M61_N"/>
    <property type="match status" value="1"/>
</dbReference>
<protein>
    <submittedName>
        <fullName evidence="3">Peptidase M61</fullName>
    </submittedName>
</protein>
<keyword evidence="4" id="KW-1185">Reference proteome</keyword>
<feature type="chain" id="PRO_5016387299" evidence="1">
    <location>
        <begin position="21"/>
        <end position="641"/>
    </location>
</feature>
<proteinExistence type="predicted"/>
<dbReference type="SUPFAM" id="SSF50156">
    <property type="entry name" value="PDZ domain-like"/>
    <property type="match status" value="1"/>
</dbReference>
<dbReference type="SMART" id="SM00228">
    <property type="entry name" value="PDZ"/>
    <property type="match status" value="1"/>
</dbReference>
<dbReference type="AlphaFoldDB" id="A0A328AKT6"/>
<dbReference type="PIRSF" id="PIRSF016493">
    <property type="entry name" value="Glycyl_aminpptds"/>
    <property type="match status" value="1"/>
</dbReference>
<dbReference type="RefSeq" id="WP_111529188.1">
    <property type="nucleotide sequence ID" value="NZ_JBHRSG010000003.1"/>
</dbReference>
<dbReference type="Gene3D" id="2.30.42.10">
    <property type="match status" value="1"/>
</dbReference>
<dbReference type="Proteomes" id="UP000249254">
    <property type="component" value="Unassembled WGS sequence"/>
</dbReference>
<dbReference type="OrthoDB" id="9778516at2"/>
<dbReference type="InterPro" id="IPR007963">
    <property type="entry name" value="Peptidase_M61_catalytic"/>
</dbReference>
<comment type="caution">
    <text evidence="3">The sequence shown here is derived from an EMBL/GenBank/DDBJ whole genome shotgun (WGS) entry which is preliminary data.</text>
</comment>
<dbReference type="InterPro" id="IPR001478">
    <property type="entry name" value="PDZ"/>
</dbReference>
<feature type="domain" description="PDZ" evidence="2">
    <location>
        <begin position="522"/>
        <end position="589"/>
    </location>
</feature>
<dbReference type="PROSITE" id="PS50106">
    <property type="entry name" value="PDZ"/>
    <property type="match status" value="1"/>
</dbReference>
<accession>A0A328AKT6</accession>
<feature type="signal peptide" evidence="1">
    <location>
        <begin position="1"/>
        <end position="20"/>
    </location>
</feature>
<dbReference type="Gene3D" id="1.10.390.10">
    <property type="entry name" value="Neutral Protease Domain 2"/>
    <property type="match status" value="1"/>
</dbReference>
<keyword evidence="1" id="KW-0732">Signal</keyword>
<dbReference type="Gene3D" id="2.60.40.3650">
    <property type="match status" value="1"/>
</dbReference>
<dbReference type="Pfam" id="PF05299">
    <property type="entry name" value="Peptidase_M61"/>
    <property type="match status" value="1"/>
</dbReference>
<sequence length="641" mass="70965">MKTALFAAAAALALASSAFAQPSPGPQPAAMPAPIAAPQDVAYPGALTVQVDATDLERRIFRIHETIPVTGPGPMTLLYPEWVPGGHSPRNPLYGVSGLTIRAGGQAVPWTRDPVQVFAFHVTPPAGATALEVDFEFLSPTAPDQGRMMMTPEMLSAEWIDLALYPAGYFMRRIPVTASIRLPEGWGYGTALEPAGTDAGVVRFKTAPLDVLYDSPMLAGRYFKRFELDTSGKSRVSLDVVADRPELLAATPEQIEKHRELVRQADKLFASRHYDHYDFLFSLSDRLGGIGLEHHRSSEDGTRPDFFTEWAKNAPSRNLLPHEYTHSWNGKFRRPADLWTPTLNVPMRDSLLWVYEGQTQYWGYVLGARSGLNTKQETMDALAMTAATYSTGRPGRQWRSVEDTTNDPIISNRRPQAWTSWQRSEDYYSEGQLVWLDADTLIREKTGGKKSLDDFARGFFGIEDGNWSEVGYTFEDVVAGLNAVMPYDWASFLTARIKAVKPAFPLDGLTRGGWKLAFTETPTEFWKQNEASRKMVDLTYSLGLTLNREASITSVLWDGPAYKAGLTVGGKIVAVNGIAYEADLLKEAITNAKSGAPVSLIVKDGDHYRVVTIDYRGGLKYPRLERIEGTPDRLSAIYAPR</sequence>